<gene>
    <name evidence="4" type="ORF">Drose_15185</name>
</gene>
<reference evidence="4" key="1">
    <citation type="submission" date="2021-04" db="EMBL/GenBank/DDBJ databases">
        <title>Biosynthetic gene clusters of Dactylosporangioum roseum.</title>
        <authorList>
            <person name="Hartkoorn R.C."/>
            <person name="Beaudoing E."/>
            <person name="Hot D."/>
            <person name="Moureu S."/>
        </authorList>
    </citation>
    <scope>NUCLEOTIDE SEQUENCE</scope>
    <source>
        <strain evidence="4">NRRL B-16295</strain>
    </source>
</reference>
<dbReference type="Proteomes" id="UP001058271">
    <property type="component" value="Chromosome"/>
</dbReference>
<dbReference type="Gene3D" id="3.40.710.10">
    <property type="entry name" value="DD-peptidase/beta-lactamase superfamily"/>
    <property type="match status" value="1"/>
</dbReference>
<evidence type="ECO:0000259" key="3">
    <source>
        <dbReference type="Pfam" id="PF00144"/>
    </source>
</evidence>
<feature type="region of interest" description="Disordered" evidence="2">
    <location>
        <begin position="117"/>
        <end position="145"/>
    </location>
</feature>
<organism evidence="4 5">
    <name type="scientific">Dactylosporangium roseum</name>
    <dbReference type="NCBI Taxonomy" id="47989"/>
    <lineage>
        <taxon>Bacteria</taxon>
        <taxon>Bacillati</taxon>
        <taxon>Actinomycetota</taxon>
        <taxon>Actinomycetes</taxon>
        <taxon>Micromonosporales</taxon>
        <taxon>Micromonosporaceae</taxon>
        <taxon>Dactylosporangium</taxon>
    </lineage>
</organism>
<comment type="similarity">
    <text evidence="1">Belongs to the beta-lactamase family.</text>
</comment>
<keyword evidence="5" id="KW-1185">Reference proteome</keyword>
<dbReference type="InterPro" id="IPR051478">
    <property type="entry name" value="Beta-lactamase-like_AB/R"/>
</dbReference>
<evidence type="ECO:0000313" key="5">
    <source>
        <dbReference type="Proteomes" id="UP001058271"/>
    </source>
</evidence>
<dbReference type="RefSeq" id="WP_390891394.1">
    <property type="nucleotide sequence ID" value="NZ_BAAABS010000089.1"/>
</dbReference>
<name>A0ABY5ZBG7_9ACTN</name>
<evidence type="ECO:0000313" key="4">
    <source>
        <dbReference type="EMBL" id="UWZ39458.1"/>
    </source>
</evidence>
<sequence length="145" mass="15410">MTLASLATHRSGLPRLPRSAGLVRRSVGLWRHGSNPYGDSLDQLIAQTRSVTVGNSRPRYSNLGFELLGHATATAAGMSYRELVRTRIADPLDLGVFYAPATPAELRAGALTGTSRFGRGRQPWTGEAIGPGGAASGPRSRRWAA</sequence>
<dbReference type="Pfam" id="PF00144">
    <property type="entry name" value="Beta-lactamase"/>
    <property type="match status" value="1"/>
</dbReference>
<evidence type="ECO:0000256" key="2">
    <source>
        <dbReference type="SAM" id="MobiDB-lite"/>
    </source>
</evidence>
<dbReference type="InterPro" id="IPR012338">
    <property type="entry name" value="Beta-lactam/transpept-like"/>
</dbReference>
<dbReference type="InterPro" id="IPR001466">
    <property type="entry name" value="Beta-lactam-related"/>
</dbReference>
<feature type="domain" description="Beta-lactamase-related" evidence="3">
    <location>
        <begin position="1"/>
        <end position="123"/>
    </location>
</feature>
<dbReference type="EMBL" id="CP073721">
    <property type="protein sequence ID" value="UWZ39458.1"/>
    <property type="molecule type" value="Genomic_DNA"/>
</dbReference>
<accession>A0ABY5ZBG7</accession>
<dbReference type="SUPFAM" id="SSF56601">
    <property type="entry name" value="beta-lactamase/transpeptidase-like"/>
    <property type="match status" value="1"/>
</dbReference>
<proteinExistence type="inferred from homology"/>
<evidence type="ECO:0000256" key="1">
    <source>
        <dbReference type="ARBA" id="ARBA00038473"/>
    </source>
</evidence>
<protein>
    <submittedName>
        <fullName evidence="4">Beta-lactamase family protein</fullName>
    </submittedName>
</protein>
<dbReference type="PANTHER" id="PTHR22935">
    <property type="entry name" value="PENICILLIN-BINDING PROTEIN"/>
    <property type="match status" value="1"/>
</dbReference>
<dbReference type="PANTHER" id="PTHR22935:SF95">
    <property type="entry name" value="BETA-LACTAMASE-LIKE 1-RELATED"/>
    <property type="match status" value="1"/>
</dbReference>